<dbReference type="Pfam" id="PF00589">
    <property type="entry name" value="Phage_integrase"/>
    <property type="match status" value="1"/>
</dbReference>
<dbReference type="InterPro" id="IPR044068">
    <property type="entry name" value="CB"/>
</dbReference>
<dbReference type="PROSITE" id="PS51898">
    <property type="entry name" value="TYR_RECOMBINASE"/>
    <property type="match status" value="1"/>
</dbReference>
<dbReference type="InterPro" id="IPR057084">
    <property type="entry name" value="Int_N"/>
</dbReference>
<evidence type="ECO:0000256" key="4">
    <source>
        <dbReference type="PROSITE-ProRule" id="PRU01248"/>
    </source>
</evidence>
<evidence type="ECO:0000256" key="2">
    <source>
        <dbReference type="ARBA" id="ARBA00023125"/>
    </source>
</evidence>
<evidence type="ECO:0000313" key="8">
    <source>
        <dbReference type="Proteomes" id="UP001595444"/>
    </source>
</evidence>
<dbReference type="PROSITE" id="PS51900">
    <property type="entry name" value="CB"/>
    <property type="match status" value="1"/>
</dbReference>
<evidence type="ECO:0000313" key="7">
    <source>
        <dbReference type="EMBL" id="MFC3051385.1"/>
    </source>
</evidence>
<keyword evidence="1" id="KW-0229">DNA integration</keyword>
<dbReference type="InterPro" id="IPR013762">
    <property type="entry name" value="Integrase-like_cat_sf"/>
</dbReference>
<dbReference type="InterPro" id="IPR011010">
    <property type="entry name" value="DNA_brk_join_enz"/>
</dbReference>
<evidence type="ECO:0000256" key="3">
    <source>
        <dbReference type="ARBA" id="ARBA00023172"/>
    </source>
</evidence>
<dbReference type="Gene3D" id="1.10.150.130">
    <property type="match status" value="1"/>
</dbReference>
<protein>
    <submittedName>
        <fullName evidence="7">Tyrosine-type recombinase/integrase</fullName>
    </submittedName>
</protein>
<name>A0ABV7D3D1_9PROT</name>
<dbReference type="Pfam" id="PF24624">
    <property type="entry name" value="Int_N"/>
    <property type="match status" value="1"/>
</dbReference>
<accession>A0ABV7D3D1</accession>
<evidence type="ECO:0000259" key="5">
    <source>
        <dbReference type="PROSITE" id="PS51898"/>
    </source>
</evidence>
<gene>
    <name evidence="7" type="ORF">ACFOKA_05665</name>
</gene>
<dbReference type="InterPro" id="IPR050090">
    <property type="entry name" value="Tyrosine_recombinase_XerCD"/>
</dbReference>
<keyword evidence="8" id="KW-1185">Reference proteome</keyword>
<feature type="domain" description="Tyr recombinase" evidence="5">
    <location>
        <begin position="155"/>
        <end position="324"/>
    </location>
</feature>
<dbReference type="EMBL" id="JBHRSL010000002">
    <property type="protein sequence ID" value="MFC3051385.1"/>
    <property type="molecule type" value="Genomic_DNA"/>
</dbReference>
<reference evidence="8" key="1">
    <citation type="journal article" date="2019" name="Int. J. Syst. Evol. Microbiol.">
        <title>The Global Catalogue of Microorganisms (GCM) 10K type strain sequencing project: providing services to taxonomists for standard genome sequencing and annotation.</title>
        <authorList>
            <consortium name="The Broad Institute Genomics Platform"/>
            <consortium name="The Broad Institute Genome Sequencing Center for Infectious Disease"/>
            <person name="Wu L."/>
            <person name="Ma J."/>
        </authorList>
    </citation>
    <scope>NUCLEOTIDE SEQUENCE [LARGE SCALE GENOMIC DNA]</scope>
    <source>
        <strain evidence="8">KCTC 62164</strain>
    </source>
</reference>
<keyword evidence="3" id="KW-0233">DNA recombination</keyword>
<dbReference type="PANTHER" id="PTHR30349:SF94">
    <property type="entry name" value="INTEGRASE_RECOMBINASE HI_1414-RELATED"/>
    <property type="match status" value="1"/>
</dbReference>
<evidence type="ECO:0000259" key="6">
    <source>
        <dbReference type="PROSITE" id="PS51900"/>
    </source>
</evidence>
<dbReference type="PANTHER" id="PTHR30349">
    <property type="entry name" value="PHAGE INTEGRASE-RELATED"/>
    <property type="match status" value="1"/>
</dbReference>
<sequence length="324" mass="37266">MATYRKRSNKWRVEVRKKGQFVSASFNTKAEAVEWAIIKEAEIVAGKTSSMPKTKTVSDAFKRYGEEVSPTKLGGRWEQVLFRSMQRDPLTKVRLHELTTQHVADYRDRRLKKVSPATVNRNLNTISAVFTKARKEWGWLEKNPVSELDRPKQPRPRDRLIMQDEMERVTLALGYSSDGPIQNSTQLVGLFFLLAIETGMRLGELCRMDHTSVHLSKKYIQLHHTKNGDRRQVPLSSRAIELAQHFLETDQRVSSPTASALFRNAARQAEIKDLHFHDTRHEAITRLSKKLDVLALARMVGHRDIKNLMVYYNESATELAAMLE</sequence>
<dbReference type="Gene3D" id="1.10.443.10">
    <property type="entry name" value="Intergrase catalytic core"/>
    <property type="match status" value="1"/>
</dbReference>
<dbReference type="InterPro" id="IPR002104">
    <property type="entry name" value="Integrase_catalytic"/>
</dbReference>
<comment type="caution">
    <text evidence="7">The sequence shown here is derived from an EMBL/GenBank/DDBJ whole genome shotgun (WGS) entry which is preliminary data.</text>
</comment>
<evidence type="ECO:0000256" key="1">
    <source>
        <dbReference type="ARBA" id="ARBA00022908"/>
    </source>
</evidence>
<keyword evidence="2 4" id="KW-0238">DNA-binding</keyword>
<dbReference type="RefSeq" id="WP_194211551.1">
    <property type="nucleotide sequence ID" value="NZ_CP061205.1"/>
</dbReference>
<dbReference type="InterPro" id="IPR010998">
    <property type="entry name" value="Integrase_recombinase_N"/>
</dbReference>
<dbReference type="Proteomes" id="UP001595444">
    <property type="component" value="Unassembled WGS sequence"/>
</dbReference>
<dbReference type="SUPFAM" id="SSF56349">
    <property type="entry name" value="DNA breaking-rejoining enzymes"/>
    <property type="match status" value="1"/>
</dbReference>
<proteinExistence type="predicted"/>
<organism evidence="7 8">
    <name type="scientific">Kordiimonas pumila</name>
    <dbReference type="NCBI Taxonomy" id="2161677"/>
    <lineage>
        <taxon>Bacteria</taxon>
        <taxon>Pseudomonadati</taxon>
        <taxon>Pseudomonadota</taxon>
        <taxon>Alphaproteobacteria</taxon>
        <taxon>Kordiimonadales</taxon>
        <taxon>Kordiimonadaceae</taxon>
        <taxon>Kordiimonas</taxon>
    </lineage>
</organism>
<feature type="domain" description="Core-binding (CB)" evidence="6">
    <location>
        <begin position="55"/>
        <end position="134"/>
    </location>
</feature>
<dbReference type="CDD" id="cd00796">
    <property type="entry name" value="INT_Rci_Hp1_C"/>
    <property type="match status" value="1"/>
</dbReference>